<accession>A0A1D2JFN7</accession>
<dbReference type="InterPro" id="IPR036167">
    <property type="entry name" value="tRNA_intron_Endo_cat-like_sf"/>
</dbReference>
<keyword evidence="2" id="KW-0819">tRNA processing</keyword>
<dbReference type="EMBL" id="LZYO01000122">
    <property type="protein sequence ID" value="ODH30759.1"/>
    <property type="molecule type" value="Genomic_DNA"/>
</dbReference>
<dbReference type="SUPFAM" id="SSF53032">
    <property type="entry name" value="tRNA-intron endonuclease catalytic domain-like"/>
    <property type="match status" value="1"/>
</dbReference>
<dbReference type="FunFam" id="3.40.1350.10:FF:000012">
    <property type="entry name" value="Probable tRNA-splicing endonuclease subunit sen-15"/>
    <property type="match status" value="1"/>
</dbReference>
<name>A0A1D2JFN7_PARBR</name>
<evidence type="ECO:0000256" key="1">
    <source>
        <dbReference type="ARBA" id="ARBA00006091"/>
    </source>
</evidence>
<dbReference type="Pfam" id="PF09631">
    <property type="entry name" value="Sen15"/>
    <property type="match status" value="1"/>
</dbReference>
<dbReference type="InterPro" id="IPR042777">
    <property type="entry name" value="Sen15_fungi"/>
</dbReference>
<feature type="compositionally biased region" description="Pro residues" evidence="3">
    <location>
        <begin position="1"/>
        <end position="11"/>
    </location>
</feature>
<dbReference type="GO" id="GO:0000379">
    <property type="term" value="P:tRNA-type intron splice site recognition and cleavage"/>
    <property type="evidence" value="ECO:0007669"/>
    <property type="project" value="InterPro"/>
</dbReference>
<feature type="region of interest" description="Disordered" evidence="3">
    <location>
        <begin position="1"/>
        <end position="24"/>
    </location>
</feature>
<evidence type="ECO:0000313" key="5">
    <source>
        <dbReference type="EMBL" id="ODH30759.1"/>
    </source>
</evidence>
<dbReference type="VEuPathDB" id="FungiDB:PABG_02922"/>
<evidence type="ECO:0000259" key="4">
    <source>
        <dbReference type="Pfam" id="PF09631"/>
    </source>
</evidence>
<dbReference type="PANTHER" id="PTHR28518:SF1">
    <property type="entry name" value="TRNA-SPLICING ENDONUCLEASE SUBUNIT SEN15"/>
    <property type="match status" value="1"/>
</dbReference>
<dbReference type="Proteomes" id="UP000242814">
    <property type="component" value="Unassembled WGS sequence"/>
</dbReference>
<dbReference type="Gene3D" id="3.40.1350.10">
    <property type="match status" value="1"/>
</dbReference>
<dbReference type="GO" id="GO:0000214">
    <property type="term" value="C:tRNA-intron endonuclease complex"/>
    <property type="evidence" value="ECO:0007669"/>
    <property type="project" value="InterPro"/>
</dbReference>
<reference evidence="5 6" key="1">
    <citation type="submission" date="2016-06" db="EMBL/GenBank/DDBJ databases">
        <authorList>
            <person name="Kjaerup R.B."/>
            <person name="Dalgaard T.S."/>
            <person name="Juul-Madsen H.R."/>
        </authorList>
    </citation>
    <scope>NUCLEOTIDE SEQUENCE [LARGE SCALE GENOMIC DNA]</scope>
    <source>
        <strain evidence="5 6">Pb300</strain>
    </source>
</reference>
<proteinExistence type="inferred from homology"/>
<evidence type="ECO:0000256" key="3">
    <source>
        <dbReference type="SAM" id="MobiDB-lite"/>
    </source>
</evidence>
<comment type="caution">
    <text evidence="5">The sequence shown here is derived from an EMBL/GenBank/DDBJ whole genome shotgun (WGS) entry which is preliminary data.</text>
</comment>
<feature type="domain" description="tRNA-splicing endonuclease subunit Sen15" evidence="4">
    <location>
        <begin position="32"/>
        <end position="124"/>
    </location>
</feature>
<feature type="compositionally biased region" description="Basic and acidic residues" evidence="3">
    <location>
        <begin position="153"/>
        <end position="164"/>
    </location>
</feature>
<dbReference type="PANTHER" id="PTHR28518">
    <property type="entry name" value="TRNA-SPLICING ENDONUCLEASE SUBUNIT SEN15"/>
    <property type="match status" value="1"/>
</dbReference>
<dbReference type="InterPro" id="IPR018593">
    <property type="entry name" value="tRNA-endonuc_su_Sen15"/>
</dbReference>
<evidence type="ECO:0000256" key="2">
    <source>
        <dbReference type="ARBA" id="ARBA00022694"/>
    </source>
</evidence>
<dbReference type="GO" id="GO:0000213">
    <property type="term" value="F:tRNA-intron lyase activity"/>
    <property type="evidence" value="ECO:0007669"/>
    <property type="project" value="TreeGrafter"/>
</dbReference>
<dbReference type="VEuPathDB" id="FungiDB:PADG_01437"/>
<evidence type="ECO:0000313" key="6">
    <source>
        <dbReference type="Proteomes" id="UP000242814"/>
    </source>
</evidence>
<feature type="region of interest" description="Disordered" evidence="3">
    <location>
        <begin position="138"/>
        <end position="164"/>
    </location>
</feature>
<dbReference type="InterPro" id="IPR011856">
    <property type="entry name" value="tRNA_endonuc-like_dom_sf"/>
</dbReference>
<gene>
    <name evidence="5" type="ORF">ACO22_03535</name>
</gene>
<sequence length="272" mass="30178">MPPATATPPVPSALSTLTHPTSHNPISSLTAQIQHNLQYQHRWTSLRIHSPHTLSPSQNITLISGLPPQTLYTHPDEQAYMLEHGINPDDVPTEREWVIPTAQGQAWSLRRLAECFDAMSLPDSKQAEGVENVVGMTVEKGGDSRSNGVSEVKSGEGKGMKTEKKSKEEIFAEYQRRKRGKEWGGKRALLAMMDRGKGGDGTVVYYVVLEGRSCIGGVSFNHGPHECMPPEIRNETLTKKGPSFDTSKRSGRNLKLYIYLFVKDNPSEKNKE</sequence>
<protein>
    <recommendedName>
        <fullName evidence="4">tRNA-splicing endonuclease subunit Sen15 domain-containing protein</fullName>
    </recommendedName>
</protein>
<dbReference type="AlphaFoldDB" id="A0A1D2JFN7"/>
<comment type="similarity">
    <text evidence="1">Belongs to the SEN15 family.</text>
</comment>
<dbReference type="GO" id="GO:0003676">
    <property type="term" value="F:nucleic acid binding"/>
    <property type="evidence" value="ECO:0007669"/>
    <property type="project" value="InterPro"/>
</dbReference>
<organism evidence="5 6">
    <name type="scientific">Paracoccidioides brasiliensis</name>
    <dbReference type="NCBI Taxonomy" id="121759"/>
    <lineage>
        <taxon>Eukaryota</taxon>
        <taxon>Fungi</taxon>
        <taxon>Dikarya</taxon>
        <taxon>Ascomycota</taxon>
        <taxon>Pezizomycotina</taxon>
        <taxon>Eurotiomycetes</taxon>
        <taxon>Eurotiomycetidae</taxon>
        <taxon>Onygenales</taxon>
        <taxon>Ajellomycetaceae</taxon>
        <taxon>Paracoccidioides</taxon>
    </lineage>
</organism>